<dbReference type="RefSeq" id="WP_109689348.1">
    <property type="nucleotide sequence ID" value="NZ_QGDN01000002.1"/>
</dbReference>
<keyword evidence="3" id="KW-1185">Reference proteome</keyword>
<dbReference type="OrthoDB" id="3264463at2"/>
<evidence type="ECO:0000313" key="3">
    <source>
        <dbReference type="Proteomes" id="UP000250028"/>
    </source>
</evidence>
<evidence type="ECO:0008006" key="4">
    <source>
        <dbReference type="Google" id="ProtNLM"/>
    </source>
</evidence>
<evidence type="ECO:0000313" key="2">
    <source>
        <dbReference type="EMBL" id="SSA59023.1"/>
    </source>
</evidence>
<dbReference type="EMBL" id="UESZ01000002">
    <property type="protein sequence ID" value="SSA59023.1"/>
    <property type="molecule type" value="Genomic_DNA"/>
</dbReference>
<dbReference type="InterPro" id="IPR025447">
    <property type="entry name" value="DUF4192"/>
</dbReference>
<dbReference type="AlphaFoldDB" id="A0A2Y9BMU1"/>
<gene>
    <name evidence="2" type="ORF">SAMN04489750_3828</name>
</gene>
<name>A0A2Y9BMU1_9MICO</name>
<sequence length="349" mass="37264">MSEPLVIAGPGDIVAVIPHMLGARPENSVIVFPVDQDRPRPVARLDIPEDLAEHRDVAAALADSYASYAGGQLMVVAFTDRLERATSICEAVTQELEPDSTVVGQIAAQGDTWLRLGSGLPSAIAQGTITQADRDRIAVAYVGAGARPPYDSLDQLRASFNPTGEDLSDAVAAATDHIETGGVWEPVVAAEERWMSHAIEGFIATGGPLSSTDAARLIADVQTVRLRDHAFMAMTREEAGAHAALWKDLLTRCPEEPRTPVASLAAFGAWLRGDGMGARHALERVTDPTNRMAQLVRAMVELGVNPANYTPPEPASRGDAVRDADMPRHDPRREPPVTGGGTLDRGPRR</sequence>
<dbReference type="Pfam" id="PF13830">
    <property type="entry name" value="DUF4192"/>
    <property type="match status" value="1"/>
</dbReference>
<protein>
    <recommendedName>
        <fullName evidence="4">DUF4192 domain-containing protein</fullName>
    </recommendedName>
</protein>
<proteinExistence type="predicted"/>
<evidence type="ECO:0000256" key="1">
    <source>
        <dbReference type="SAM" id="MobiDB-lite"/>
    </source>
</evidence>
<dbReference type="Proteomes" id="UP000250028">
    <property type="component" value="Unassembled WGS sequence"/>
</dbReference>
<feature type="compositionally biased region" description="Basic and acidic residues" evidence="1">
    <location>
        <begin position="319"/>
        <end position="335"/>
    </location>
</feature>
<organism evidence="2 3">
    <name type="scientific">Branchiibius hedensis</name>
    <dbReference type="NCBI Taxonomy" id="672460"/>
    <lineage>
        <taxon>Bacteria</taxon>
        <taxon>Bacillati</taxon>
        <taxon>Actinomycetota</taxon>
        <taxon>Actinomycetes</taxon>
        <taxon>Micrococcales</taxon>
        <taxon>Dermacoccaceae</taxon>
        <taxon>Branchiibius</taxon>
    </lineage>
</organism>
<feature type="region of interest" description="Disordered" evidence="1">
    <location>
        <begin position="305"/>
        <end position="349"/>
    </location>
</feature>
<reference evidence="3" key="1">
    <citation type="submission" date="2016-10" db="EMBL/GenBank/DDBJ databases">
        <authorList>
            <person name="Varghese N."/>
            <person name="Submissions S."/>
        </authorList>
    </citation>
    <scope>NUCLEOTIDE SEQUENCE [LARGE SCALE GENOMIC DNA]</scope>
    <source>
        <strain evidence="3">DSM 22951</strain>
    </source>
</reference>
<accession>A0A2Y9BMU1</accession>